<protein>
    <submittedName>
        <fullName evidence="2">Uncharacterized protein</fullName>
    </submittedName>
</protein>
<feature type="region of interest" description="Disordered" evidence="1">
    <location>
        <begin position="271"/>
        <end position="321"/>
    </location>
</feature>
<accession>A0A4D9D515</accession>
<evidence type="ECO:0000256" key="1">
    <source>
        <dbReference type="SAM" id="MobiDB-lite"/>
    </source>
</evidence>
<evidence type="ECO:0000313" key="3">
    <source>
        <dbReference type="Proteomes" id="UP000355283"/>
    </source>
</evidence>
<gene>
    <name evidence="2" type="ORF">NSK_004842</name>
</gene>
<proteinExistence type="predicted"/>
<name>A0A4D9D515_9STRA</name>
<dbReference type="Proteomes" id="UP000355283">
    <property type="component" value="Unassembled WGS sequence"/>
</dbReference>
<sequence>MLLRPKRKQPGGVQIRTALYLLALIVLSTTLVQGGLGLGDYRIDFDFLGGEGDLSPAQYRAYLQNKTPVTPRGKKYSTPLWYLYSPNIPKIERDAQLAELRYVEQQLGIKFWKVKVDSEKKERFLKSLAEASEPPPDNKLPRRFREEASPSPATPFFYNLNTGKSISGMTSSTNLKKWALGKDYQDGPWQGFSSPQFQDLLARTGDDGEQEYIDKYSNHAWILRYRKERDAALAAHKKQYNRRMFLSRFGLARAPTGDAFERFIEIDRTKEREQEVRKGWVKPSRSRPSSLSVRSTKSILGRSDKKKKSTEEKKRARTGKR</sequence>
<feature type="compositionally biased region" description="Basic and acidic residues" evidence="1">
    <location>
        <begin position="139"/>
        <end position="148"/>
    </location>
</feature>
<keyword evidence="3" id="KW-1185">Reference proteome</keyword>
<feature type="compositionally biased region" description="Low complexity" evidence="1">
    <location>
        <begin position="281"/>
        <end position="298"/>
    </location>
</feature>
<dbReference type="EMBL" id="SDOX01000021">
    <property type="protein sequence ID" value="TFJ83738.1"/>
    <property type="molecule type" value="Genomic_DNA"/>
</dbReference>
<dbReference type="AlphaFoldDB" id="A0A4D9D515"/>
<evidence type="ECO:0000313" key="2">
    <source>
        <dbReference type="EMBL" id="TFJ83738.1"/>
    </source>
</evidence>
<dbReference type="OrthoDB" id="10284278at2759"/>
<feature type="region of interest" description="Disordered" evidence="1">
    <location>
        <begin position="127"/>
        <end position="149"/>
    </location>
</feature>
<organism evidence="2 3">
    <name type="scientific">Nannochloropsis salina CCMP1776</name>
    <dbReference type="NCBI Taxonomy" id="1027361"/>
    <lineage>
        <taxon>Eukaryota</taxon>
        <taxon>Sar</taxon>
        <taxon>Stramenopiles</taxon>
        <taxon>Ochrophyta</taxon>
        <taxon>Eustigmatophyceae</taxon>
        <taxon>Eustigmatales</taxon>
        <taxon>Monodopsidaceae</taxon>
        <taxon>Microchloropsis</taxon>
        <taxon>Microchloropsis salina</taxon>
    </lineage>
</organism>
<reference evidence="2 3" key="1">
    <citation type="submission" date="2019-01" db="EMBL/GenBank/DDBJ databases">
        <title>Nuclear Genome Assembly of the Microalgal Biofuel strain Nannochloropsis salina CCMP1776.</title>
        <authorList>
            <person name="Hovde B."/>
        </authorList>
    </citation>
    <scope>NUCLEOTIDE SEQUENCE [LARGE SCALE GENOMIC DNA]</scope>
    <source>
        <strain evidence="2 3">CCMP1776</strain>
    </source>
</reference>
<comment type="caution">
    <text evidence="2">The sequence shown here is derived from an EMBL/GenBank/DDBJ whole genome shotgun (WGS) entry which is preliminary data.</text>
</comment>